<dbReference type="GO" id="GO:0005811">
    <property type="term" value="C:lipid droplet"/>
    <property type="evidence" value="ECO:0007669"/>
    <property type="project" value="TreeGrafter"/>
</dbReference>
<evidence type="ECO:0000313" key="2">
    <source>
        <dbReference type="Proteomes" id="UP000054560"/>
    </source>
</evidence>
<dbReference type="GO" id="GO:0005737">
    <property type="term" value="C:cytoplasm"/>
    <property type="evidence" value="ECO:0007669"/>
    <property type="project" value="TreeGrafter"/>
</dbReference>
<organism evidence="1 2">
    <name type="scientific">Sphaeroforma arctica JP610</name>
    <dbReference type="NCBI Taxonomy" id="667725"/>
    <lineage>
        <taxon>Eukaryota</taxon>
        <taxon>Ichthyosporea</taxon>
        <taxon>Ichthyophonida</taxon>
        <taxon>Sphaeroforma</taxon>
    </lineage>
</organism>
<dbReference type="OrthoDB" id="197155at2759"/>
<protein>
    <recommendedName>
        <fullName evidence="3">PNPLA domain-containing protein</fullName>
    </recommendedName>
</protein>
<sequence length="171" mass="19098">MSDRNDVSKDSQLSFSFAALYQFETALALKHFDVSKRAKFVGSSAGALTAAAIILDVDLIRLKDTPFQLRKYKTDIADEMLGPARFLSNQSKLSEQLEVVVTVLPRCHTLRYSKYRNYEHFKDVMLASCTASPIAGFPFLLDGQICADGGLSDFQPLIDENTVSISPFYFH</sequence>
<dbReference type="InterPro" id="IPR033562">
    <property type="entry name" value="PLPL"/>
</dbReference>
<keyword evidence="2" id="KW-1185">Reference proteome</keyword>
<dbReference type="PANTHER" id="PTHR12406">
    <property type="entry name" value="CALCIUM-INDEPENDENT PHOSPHOLIPASE A2 IPLA2 -RELATED"/>
    <property type="match status" value="1"/>
</dbReference>
<dbReference type="GO" id="GO:0004806">
    <property type="term" value="F:triacylglycerol lipase activity"/>
    <property type="evidence" value="ECO:0007669"/>
    <property type="project" value="TreeGrafter"/>
</dbReference>
<reference evidence="1 2" key="1">
    <citation type="submission" date="2011-02" db="EMBL/GenBank/DDBJ databases">
        <title>The Genome Sequence of Sphaeroforma arctica JP610.</title>
        <authorList>
            <consortium name="The Broad Institute Genome Sequencing Platform"/>
            <person name="Russ C."/>
            <person name="Cuomo C."/>
            <person name="Young S.K."/>
            <person name="Zeng Q."/>
            <person name="Gargeya S."/>
            <person name="Alvarado L."/>
            <person name="Berlin A."/>
            <person name="Chapman S.B."/>
            <person name="Chen Z."/>
            <person name="Freedman E."/>
            <person name="Gellesch M."/>
            <person name="Goldberg J."/>
            <person name="Griggs A."/>
            <person name="Gujja S."/>
            <person name="Heilman E."/>
            <person name="Heiman D."/>
            <person name="Howarth C."/>
            <person name="Mehta T."/>
            <person name="Neiman D."/>
            <person name="Pearson M."/>
            <person name="Roberts A."/>
            <person name="Saif S."/>
            <person name="Shea T."/>
            <person name="Shenoy N."/>
            <person name="Sisk P."/>
            <person name="Stolte C."/>
            <person name="Sykes S."/>
            <person name="White J."/>
            <person name="Yandava C."/>
            <person name="Burger G."/>
            <person name="Gray M.W."/>
            <person name="Holland P.W.H."/>
            <person name="King N."/>
            <person name="Lang F.B.F."/>
            <person name="Roger A.J."/>
            <person name="Ruiz-Trillo I."/>
            <person name="Haas B."/>
            <person name="Nusbaum C."/>
            <person name="Birren B."/>
        </authorList>
    </citation>
    <scope>NUCLEOTIDE SEQUENCE [LARGE SCALE GENOMIC DNA]</scope>
    <source>
        <strain evidence="1 2">JP610</strain>
    </source>
</reference>
<dbReference type="AlphaFoldDB" id="A0A0L0FJ92"/>
<evidence type="ECO:0000313" key="1">
    <source>
        <dbReference type="EMBL" id="KNC76835.1"/>
    </source>
</evidence>
<dbReference type="Proteomes" id="UP000054560">
    <property type="component" value="Unassembled WGS sequence"/>
</dbReference>
<accession>A0A0L0FJ92</accession>
<dbReference type="EMBL" id="KQ242946">
    <property type="protein sequence ID" value="KNC76835.1"/>
    <property type="molecule type" value="Genomic_DNA"/>
</dbReference>
<gene>
    <name evidence="1" type="ORF">SARC_10684</name>
</gene>
<dbReference type="RefSeq" id="XP_014150737.1">
    <property type="nucleotide sequence ID" value="XM_014295262.1"/>
</dbReference>
<dbReference type="GO" id="GO:0019433">
    <property type="term" value="P:triglyceride catabolic process"/>
    <property type="evidence" value="ECO:0007669"/>
    <property type="project" value="TreeGrafter"/>
</dbReference>
<dbReference type="GO" id="GO:0016020">
    <property type="term" value="C:membrane"/>
    <property type="evidence" value="ECO:0007669"/>
    <property type="project" value="TreeGrafter"/>
</dbReference>
<dbReference type="GO" id="GO:0055088">
    <property type="term" value="P:lipid homeostasis"/>
    <property type="evidence" value="ECO:0007669"/>
    <property type="project" value="TreeGrafter"/>
</dbReference>
<dbReference type="GeneID" id="25911188"/>
<proteinExistence type="predicted"/>
<dbReference type="SUPFAM" id="SSF52151">
    <property type="entry name" value="FabD/lysophospholipase-like"/>
    <property type="match status" value="1"/>
</dbReference>
<evidence type="ECO:0008006" key="3">
    <source>
        <dbReference type="Google" id="ProtNLM"/>
    </source>
</evidence>
<name>A0A0L0FJ92_9EUKA</name>
<dbReference type="PANTHER" id="PTHR12406:SF42">
    <property type="entry name" value="PNPLA DOMAIN-CONTAINING PROTEIN"/>
    <property type="match status" value="1"/>
</dbReference>
<dbReference type="InterPro" id="IPR016035">
    <property type="entry name" value="Acyl_Trfase/lysoPLipase"/>
</dbReference>